<organism evidence="5 6">
    <name type="scientific">Mariniblastus fucicola</name>
    <dbReference type="NCBI Taxonomy" id="980251"/>
    <lineage>
        <taxon>Bacteria</taxon>
        <taxon>Pseudomonadati</taxon>
        <taxon>Planctomycetota</taxon>
        <taxon>Planctomycetia</taxon>
        <taxon>Pirellulales</taxon>
        <taxon>Pirellulaceae</taxon>
        <taxon>Mariniblastus</taxon>
    </lineage>
</organism>
<reference evidence="5 6" key="1">
    <citation type="submission" date="2019-08" db="EMBL/GenBank/DDBJ databases">
        <title>Deep-cultivation of Planctomycetes and their phenomic and genomic characterization uncovers novel biology.</title>
        <authorList>
            <person name="Wiegand S."/>
            <person name="Jogler M."/>
            <person name="Boedeker C."/>
            <person name="Pinto D."/>
            <person name="Vollmers J."/>
            <person name="Rivas-Marin E."/>
            <person name="Kohn T."/>
            <person name="Peeters S.H."/>
            <person name="Heuer A."/>
            <person name="Rast P."/>
            <person name="Oberbeckmann S."/>
            <person name="Bunk B."/>
            <person name="Jeske O."/>
            <person name="Meyerdierks A."/>
            <person name="Storesund J.E."/>
            <person name="Kallscheuer N."/>
            <person name="Luecker S."/>
            <person name="Lage O.M."/>
            <person name="Pohl T."/>
            <person name="Merkel B.J."/>
            <person name="Hornburger P."/>
            <person name="Mueller R.-W."/>
            <person name="Bruemmer F."/>
            <person name="Labrenz M."/>
            <person name="Spormann A.M."/>
            <person name="Op den Camp H."/>
            <person name="Overmann J."/>
            <person name="Amann R."/>
            <person name="Jetten M.S.M."/>
            <person name="Mascher T."/>
            <person name="Medema M.H."/>
            <person name="Devos D.P."/>
            <person name="Kaster A.-K."/>
            <person name="Ovreas L."/>
            <person name="Rohde M."/>
            <person name="Galperin M.Y."/>
            <person name="Jogler C."/>
        </authorList>
    </citation>
    <scope>NUCLEOTIDE SEQUENCE [LARGE SCALE GENOMIC DNA]</scope>
    <source>
        <strain evidence="5 6">FC18</strain>
    </source>
</reference>
<feature type="domain" description="UspA" evidence="4">
    <location>
        <begin position="5"/>
        <end position="143"/>
    </location>
</feature>
<comment type="subcellular location">
    <subcellularLocation>
        <location evidence="1">Cytoplasm</location>
    </subcellularLocation>
</comment>
<dbReference type="SUPFAM" id="SSF52402">
    <property type="entry name" value="Adenine nucleotide alpha hydrolases-like"/>
    <property type="match status" value="2"/>
</dbReference>
<evidence type="ECO:0000313" key="5">
    <source>
        <dbReference type="EMBL" id="QEG20404.1"/>
    </source>
</evidence>
<protein>
    <submittedName>
        <fullName evidence="5">Universal stress protein UspE</fullName>
    </submittedName>
</protein>
<dbReference type="PANTHER" id="PTHR47892:SF1">
    <property type="entry name" value="UNIVERSAL STRESS PROTEIN E"/>
    <property type="match status" value="1"/>
</dbReference>
<dbReference type="Gene3D" id="3.40.50.12370">
    <property type="match status" value="1"/>
</dbReference>
<gene>
    <name evidence="5" type="ORF">MFFC18_02520</name>
</gene>
<dbReference type="RefSeq" id="WP_075082574.1">
    <property type="nucleotide sequence ID" value="NZ_CP042912.1"/>
</dbReference>
<keyword evidence="2" id="KW-0963">Cytoplasm</keyword>
<dbReference type="EMBL" id="CP042912">
    <property type="protein sequence ID" value="QEG20404.1"/>
    <property type="molecule type" value="Genomic_DNA"/>
</dbReference>
<comment type="function">
    <text evidence="3">Required for resistance to DNA-damaging agents.</text>
</comment>
<dbReference type="PANTHER" id="PTHR47892">
    <property type="entry name" value="UNIVERSAL STRESS PROTEIN E"/>
    <property type="match status" value="1"/>
</dbReference>
<feature type="domain" description="UspA" evidence="4">
    <location>
        <begin position="183"/>
        <end position="294"/>
    </location>
</feature>
<dbReference type="OrthoDB" id="239260at2"/>
<evidence type="ECO:0000256" key="1">
    <source>
        <dbReference type="ARBA" id="ARBA00004496"/>
    </source>
</evidence>
<dbReference type="Pfam" id="PF00582">
    <property type="entry name" value="Usp"/>
    <property type="match status" value="2"/>
</dbReference>
<dbReference type="Proteomes" id="UP000322214">
    <property type="component" value="Chromosome"/>
</dbReference>
<keyword evidence="6" id="KW-1185">Reference proteome</keyword>
<sequence length="318" mass="35016">MFDTFKKIMLVTNEPCDTDGAERSAVFLAKYFGADVLLVDSLKTPFYPRHAPALSTEIAYEVALKSKAAYLETLKQRFENLGITTSTKISCSPRTSSELISTVLDEGCDLVIRYLKGNSSRAEGRFGETARNLMRACPVPVLFAQEPVEDPKVVACINLDHDDNENQSIIENARLLVDDPEHLFVVCCWEFSGSDVLFDFMDESLSEQTREEAAEMYSSMFDRMVKDLDLHAAGGRVQLLNCNPVTGIPEFCRENGIDVAVMCSASLDHPLGRKLGSTIEKTIGALPCGLVTVKPIGFESPVVERAAAEARFKLAPQS</sequence>
<proteinExistence type="predicted"/>
<dbReference type="KEGG" id="mff:MFFC18_02520"/>
<evidence type="ECO:0000313" key="6">
    <source>
        <dbReference type="Proteomes" id="UP000322214"/>
    </source>
</evidence>
<dbReference type="CDD" id="cd00293">
    <property type="entry name" value="USP-like"/>
    <property type="match status" value="1"/>
</dbReference>
<accession>A0A5B9P2N4</accession>
<evidence type="ECO:0000256" key="2">
    <source>
        <dbReference type="ARBA" id="ARBA00022490"/>
    </source>
</evidence>
<evidence type="ECO:0000256" key="3">
    <source>
        <dbReference type="ARBA" id="ARBA00037131"/>
    </source>
</evidence>
<dbReference type="InterPro" id="IPR006016">
    <property type="entry name" value="UspA"/>
</dbReference>
<dbReference type="STRING" id="980251.GCA_001642875_04578"/>
<name>A0A5B9P2N4_9BACT</name>
<dbReference type="GO" id="GO:0005737">
    <property type="term" value="C:cytoplasm"/>
    <property type="evidence" value="ECO:0007669"/>
    <property type="project" value="UniProtKB-SubCell"/>
</dbReference>
<evidence type="ECO:0000259" key="4">
    <source>
        <dbReference type="Pfam" id="PF00582"/>
    </source>
</evidence>
<dbReference type="AlphaFoldDB" id="A0A5B9P2N4"/>